<organism evidence="1 2">
    <name type="scientific">Pristionchus mayeri</name>
    <dbReference type="NCBI Taxonomy" id="1317129"/>
    <lineage>
        <taxon>Eukaryota</taxon>
        <taxon>Metazoa</taxon>
        <taxon>Ecdysozoa</taxon>
        <taxon>Nematoda</taxon>
        <taxon>Chromadorea</taxon>
        <taxon>Rhabditida</taxon>
        <taxon>Rhabditina</taxon>
        <taxon>Diplogasteromorpha</taxon>
        <taxon>Diplogasteroidea</taxon>
        <taxon>Neodiplogasteridae</taxon>
        <taxon>Pristionchus</taxon>
    </lineage>
</organism>
<reference evidence="2" key="1">
    <citation type="submission" date="2022-10" db="EMBL/GenBank/DDBJ databases">
        <title>Genome assembly of Pristionchus species.</title>
        <authorList>
            <person name="Yoshida K."/>
            <person name="Sommer R.J."/>
        </authorList>
    </citation>
    <scope>NUCLEOTIDE SEQUENCE [LARGE SCALE GENOMIC DNA]</scope>
    <source>
        <strain evidence="2">RS5460</strain>
    </source>
</reference>
<comment type="caution">
    <text evidence="1">The sequence shown here is derived from an EMBL/GenBank/DDBJ whole genome shotgun (WGS) entry which is preliminary data.</text>
</comment>
<evidence type="ECO:0000313" key="1">
    <source>
        <dbReference type="EMBL" id="GMR39425.1"/>
    </source>
</evidence>
<dbReference type="EMBL" id="BTRK01000002">
    <property type="protein sequence ID" value="GMR39425.1"/>
    <property type="molecule type" value="Genomic_DNA"/>
</dbReference>
<keyword evidence="2" id="KW-1185">Reference proteome</keyword>
<gene>
    <name evidence="1" type="ORF">PMAYCL1PPCAC_09620</name>
</gene>
<protein>
    <submittedName>
        <fullName evidence="1">Uncharacterized protein</fullName>
    </submittedName>
</protein>
<evidence type="ECO:0000313" key="2">
    <source>
        <dbReference type="Proteomes" id="UP001328107"/>
    </source>
</evidence>
<accession>A0AAN5CCE0</accession>
<feature type="non-terminal residue" evidence="1">
    <location>
        <position position="1"/>
    </location>
</feature>
<proteinExistence type="predicted"/>
<name>A0AAN5CCE0_9BILA</name>
<dbReference type="Proteomes" id="UP001328107">
    <property type="component" value="Unassembled WGS sequence"/>
</dbReference>
<sequence length="73" mass="8502">KLMLQPNRMHFREPHNHKSCLPVVQHRSSCRSTSHTISLDKGHSCDKILLRHLSGEAEFLQERVLCFPFSIHV</sequence>
<dbReference type="AlphaFoldDB" id="A0AAN5CCE0"/>